<keyword evidence="5 6" id="KW-0472">Membrane</keyword>
<dbReference type="InterPro" id="IPR003838">
    <property type="entry name" value="ABC3_permease_C"/>
</dbReference>
<evidence type="ECO:0000256" key="5">
    <source>
        <dbReference type="ARBA" id="ARBA00023136"/>
    </source>
</evidence>
<dbReference type="Pfam" id="PF02687">
    <property type="entry name" value="FtsX"/>
    <property type="match status" value="1"/>
</dbReference>
<feature type="transmembrane region" description="Helical" evidence="6">
    <location>
        <begin position="433"/>
        <end position="455"/>
    </location>
</feature>
<dbReference type="RefSeq" id="WP_343855035.1">
    <property type="nucleotide sequence ID" value="NZ_BAAAFI010000049.1"/>
</dbReference>
<dbReference type="InterPro" id="IPR025857">
    <property type="entry name" value="MacB_PCD"/>
</dbReference>
<feature type="transmembrane region" description="Helical" evidence="6">
    <location>
        <begin position="387"/>
        <end position="412"/>
    </location>
</feature>
<dbReference type="InterPro" id="IPR050250">
    <property type="entry name" value="Macrolide_Exporter_MacB"/>
</dbReference>
<gene>
    <name evidence="9" type="ORF">GCM10009119_42120</name>
</gene>
<evidence type="ECO:0000256" key="3">
    <source>
        <dbReference type="ARBA" id="ARBA00022692"/>
    </source>
</evidence>
<evidence type="ECO:0000313" key="10">
    <source>
        <dbReference type="Proteomes" id="UP001500469"/>
    </source>
</evidence>
<comment type="subcellular location">
    <subcellularLocation>
        <location evidence="1">Cell membrane</location>
        <topology evidence="1">Multi-pass membrane protein</topology>
    </subcellularLocation>
</comment>
<proteinExistence type="predicted"/>
<evidence type="ECO:0000256" key="1">
    <source>
        <dbReference type="ARBA" id="ARBA00004651"/>
    </source>
</evidence>
<sequence>MLKNYLKIAWRTLMKNRLYTFLNVFGLTLGISGFFMISLFIQDELSYDRFFPESGDVFRVTSHWGDYTASGYATAPPPLGIRIQSDIPEVEAVTRLLKWNDFTIQPGEGVNQNQIFRESKVFYAEPGFFEVFDLPIAAGSKEKALTNRDQIVITASIAKKYFGNLRPEDVIGKTLLIGSNEPTAGQVTAVIEDIPSQSHLDFEMLIYDPDMHREIFQMENWSWSILYTYARFPSEKRQAVESKLGQMVAKFALPSLDDGAENSDYNLKLMPVQGIHLQSHYLREMKPNSYESYVYIFSLVAVFVLLLACINFMNLATAKAGLRSMEVGVRKVLGSDKSQLVAQFLTEAFLLVMVSVLLSVVVTELCNPIFNQISGKSIDFNLKQNPMIWGMVPALIVVLTLISGFYPAFYLSSFQPISVMKKQLGLGKNSHRFRNALVVFQFATSLTLIICALLVQRQMSYIQNTNPGFDRD</sequence>
<feature type="transmembrane region" description="Helical" evidence="6">
    <location>
        <begin position="293"/>
        <end position="315"/>
    </location>
</feature>
<protein>
    <recommendedName>
        <fullName evidence="11">ABC transport system permease protein</fullName>
    </recommendedName>
</protein>
<dbReference type="Pfam" id="PF12704">
    <property type="entry name" value="MacB_PCD"/>
    <property type="match status" value="1"/>
</dbReference>
<dbReference type="PANTHER" id="PTHR30572">
    <property type="entry name" value="MEMBRANE COMPONENT OF TRANSPORTER-RELATED"/>
    <property type="match status" value="1"/>
</dbReference>
<feature type="transmembrane region" description="Helical" evidence="6">
    <location>
        <begin position="21"/>
        <end position="41"/>
    </location>
</feature>
<accession>A0ABN1N602</accession>
<evidence type="ECO:0000259" key="7">
    <source>
        <dbReference type="Pfam" id="PF02687"/>
    </source>
</evidence>
<reference evidence="9 10" key="1">
    <citation type="journal article" date="2019" name="Int. J. Syst. Evol. Microbiol.">
        <title>The Global Catalogue of Microorganisms (GCM) 10K type strain sequencing project: providing services to taxonomists for standard genome sequencing and annotation.</title>
        <authorList>
            <consortium name="The Broad Institute Genomics Platform"/>
            <consortium name="The Broad Institute Genome Sequencing Center for Infectious Disease"/>
            <person name="Wu L."/>
            <person name="Ma J."/>
        </authorList>
    </citation>
    <scope>NUCLEOTIDE SEQUENCE [LARGE SCALE GENOMIC DNA]</scope>
    <source>
        <strain evidence="9 10">JCM 16112</strain>
    </source>
</reference>
<evidence type="ECO:0000313" key="9">
    <source>
        <dbReference type="EMBL" id="GAA0881242.1"/>
    </source>
</evidence>
<feature type="transmembrane region" description="Helical" evidence="6">
    <location>
        <begin position="340"/>
        <end position="362"/>
    </location>
</feature>
<comment type="caution">
    <text evidence="9">The sequence shown here is derived from an EMBL/GenBank/DDBJ whole genome shotgun (WGS) entry which is preliminary data.</text>
</comment>
<keyword evidence="10" id="KW-1185">Reference proteome</keyword>
<keyword evidence="4 6" id="KW-1133">Transmembrane helix</keyword>
<dbReference type="Proteomes" id="UP001500469">
    <property type="component" value="Unassembled WGS sequence"/>
</dbReference>
<evidence type="ECO:0000256" key="6">
    <source>
        <dbReference type="SAM" id="Phobius"/>
    </source>
</evidence>
<keyword evidence="2" id="KW-1003">Cell membrane</keyword>
<evidence type="ECO:0000259" key="8">
    <source>
        <dbReference type="Pfam" id="PF12704"/>
    </source>
</evidence>
<keyword evidence="3 6" id="KW-0812">Transmembrane</keyword>
<dbReference type="EMBL" id="BAAAFI010000049">
    <property type="protein sequence ID" value="GAA0881242.1"/>
    <property type="molecule type" value="Genomic_DNA"/>
</dbReference>
<evidence type="ECO:0008006" key="11">
    <source>
        <dbReference type="Google" id="ProtNLM"/>
    </source>
</evidence>
<evidence type="ECO:0000256" key="4">
    <source>
        <dbReference type="ARBA" id="ARBA00022989"/>
    </source>
</evidence>
<feature type="domain" description="MacB-like periplasmic core" evidence="8">
    <location>
        <begin position="20"/>
        <end position="242"/>
    </location>
</feature>
<feature type="domain" description="ABC3 transporter permease C-terminal" evidence="7">
    <location>
        <begin position="299"/>
        <end position="416"/>
    </location>
</feature>
<dbReference type="PANTHER" id="PTHR30572:SF18">
    <property type="entry name" value="ABC-TYPE MACROLIDE FAMILY EXPORT SYSTEM PERMEASE COMPONENT 2"/>
    <property type="match status" value="1"/>
</dbReference>
<organism evidence="9 10">
    <name type="scientific">Algoriphagus jejuensis</name>
    <dbReference type="NCBI Taxonomy" id="419934"/>
    <lineage>
        <taxon>Bacteria</taxon>
        <taxon>Pseudomonadati</taxon>
        <taxon>Bacteroidota</taxon>
        <taxon>Cytophagia</taxon>
        <taxon>Cytophagales</taxon>
        <taxon>Cyclobacteriaceae</taxon>
        <taxon>Algoriphagus</taxon>
    </lineage>
</organism>
<name>A0ABN1N602_9BACT</name>
<evidence type="ECO:0000256" key="2">
    <source>
        <dbReference type="ARBA" id="ARBA00022475"/>
    </source>
</evidence>